<name>A0A2S8PW67_9GAMM</name>
<evidence type="ECO:0000313" key="1">
    <source>
        <dbReference type="EMBL" id="PQQ23974.1"/>
    </source>
</evidence>
<dbReference type="AlphaFoldDB" id="A0A2S8PW67"/>
<dbReference type="EMBL" id="PUWT01000049">
    <property type="protein sequence ID" value="PQQ23974.1"/>
    <property type="molecule type" value="Genomic_DNA"/>
</dbReference>
<keyword evidence="2" id="KW-1185">Reference proteome</keyword>
<proteinExistence type="predicted"/>
<sequence length="187" mass="21199">MEIIMIFGDPNHFAILIEYLSDWSTENGYRNGLFHFCIDGKLYPNSAKVATLGGDILCLSDGNALALPVENNNIFNMEKKEAYFSMLKTMLPERAEPGKEVSDDFVTSYKYQASTYNLENDCCYVFAVSNGSMIRILGSKLSVLNGNDDVGYHWEEILKPHITDIILEKETVKNIVTSTINYYYCLK</sequence>
<comment type="caution">
    <text evidence="1">The sequence shown here is derived from an EMBL/GenBank/DDBJ whole genome shotgun (WGS) entry which is preliminary data.</text>
</comment>
<reference evidence="1 2" key="1">
    <citation type="submission" date="2018-02" db="EMBL/GenBank/DDBJ databases">
        <title>Five New Genomes of Indian Photorhabdus Isolates TSA.</title>
        <authorList>
            <person name="Dubay B."/>
            <person name="Somvanshi V.S."/>
        </authorList>
    </citation>
    <scope>NUCLEOTIDE SEQUENCE [LARGE SCALE GENOMIC DNA]</scope>
    <source>
        <strain evidence="1 2">H1</strain>
    </source>
</reference>
<dbReference type="Proteomes" id="UP000239550">
    <property type="component" value="Unassembled WGS sequence"/>
</dbReference>
<evidence type="ECO:0000313" key="2">
    <source>
        <dbReference type="Proteomes" id="UP000239550"/>
    </source>
</evidence>
<organism evidence="1 2">
    <name type="scientific">Photorhabdus hindustanensis</name>
    <dbReference type="NCBI Taxonomy" id="2918802"/>
    <lineage>
        <taxon>Bacteria</taxon>
        <taxon>Pseudomonadati</taxon>
        <taxon>Pseudomonadota</taxon>
        <taxon>Gammaproteobacteria</taxon>
        <taxon>Enterobacterales</taxon>
        <taxon>Morganellaceae</taxon>
        <taxon>Photorhabdus</taxon>
    </lineage>
</organism>
<dbReference type="InterPro" id="IPR028958">
    <property type="entry name" value="Imm42"/>
</dbReference>
<protein>
    <submittedName>
        <fullName evidence="1">Uncharacterized protein</fullName>
    </submittedName>
</protein>
<gene>
    <name evidence="1" type="ORF">C6H66_16865</name>
</gene>
<accession>A0A2S8PW67</accession>
<dbReference type="Pfam" id="PF15593">
    <property type="entry name" value="Imm42"/>
    <property type="match status" value="1"/>
</dbReference>